<reference evidence="2" key="2">
    <citation type="submission" date="2010-05" db="EMBL/GenBank/DDBJ databases">
        <title>The Genome Sequence of Magnaporthe poae strain ATCC 64411.</title>
        <authorList>
            <consortium name="The Broad Institute Genome Sequencing Platform"/>
            <consortium name="Broad Institute Genome Sequencing Center for Infectious Disease"/>
            <person name="Ma L.-J."/>
            <person name="Dead R."/>
            <person name="Young S."/>
            <person name="Zeng Q."/>
            <person name="Koehrsen M."/>
            <person name="Alvarado L."/>
            <person name="Berlin A."/>
            <person name="Chapman S.B."/>
            <person name="Chen Z."/>
            <person name="Freedman E."/>
            <person name="Gellesch M."/>
            <person name="Goldberg J."/>
            <person name="Griggs A."/>
            <person name="Gujja S."/>
            <person name="Heilman E.R."/>
            <person name="Heiman D."/>
            <person name="Hepburn T."/>
            <person name="Howarth C."/>
            <person name="Jen D."/>
            <person name="Larson L."/>
            <person name="Mehta T."/>
            <person name="Neiman D."/>
            <person name="Pearson M."/>
            <person name="Roberts A."/>
            <person name="Saif S."/>
            <person name="Shea T."/>
            <person name="Shenoy N."/>
            <person name="Sisk P."/>
            <person name="Stolte C."/>
            <person name="Sykes S."/>
            <person name="Walk T."/>
            <person name="White J."/>
            <person name="Yandava C."/>
            <person name="Haas B."/>
            <person name="Nusbaum C."/>
            <person name="Birren B."/>
        </authorList>
    </citation>
    <scope>NUCLEOTIDE SEQUENCE</scope>
    <source>
        <strain evidence="2">ATCC 64411</strain>
    </source>
</reference>
<reference evidence="4" key="1">
    <citation type="submission" date="2010-05" db="EMBL/GenBank/DDBJ databases">
        <title>The genome sequence of Magnaporthe poae strain ATCC 64411.</title>
        <authorList>
            <person name="Ma L.-J."/>
            <person name="Dead R."/>
            <person name="Young S."/>
            <person name="Zeng Q."/>
            <person name="Koehrsen M."/>
            <person name="Alvarado L."/>
            <person name="Berlin A."/>
            <person name="Chapman S.B."/>
            <person name="Chen Z."/>
            <person name="Freedman E."/>
            <person name="Gellesch M."/>
            <person name="Goldberg J."/>
            <person name="Griggs A."/>
            <person name="Gujja S."/>
            <person name="Heilman E.R."/>
            <person name="Heiman D."/>
            <person name="Hepburn T."/>
            <person name="Howarth C."/>
            <person name="Jen D."/>
            <person name="Larson L."/>
            <person name="Mehta T."/>
            <person name="Neiman D."/>
            <person name="Pearson M."/>
            <person name="Roberts A."/>
            <person name="Saif S."/>
            <person name="Shea T."/>
            <person name="Shenoy N."/>
            <person name="Sisk P."/>
            <person name="Stolte C."/>
            <person name="Sykes S."/>
            <person name="Walk T."/>
            <person name="White J."/>
            <person name="Yandava C."/>
            <person name="Haas B."/>
            <person name="Nusbaum C."/>
            <person name="Birren B."/>
        </authorList>
    </citation>
    <scope>NUCLEOTIDE SEQUENCE [LARGE SCALE GENOMIC DNA]</scope>
    <source>
        <strain evidence="4">ATCC 64411 / 73-15</strain>
    </source>
</reference>
<gene>
    <name evidence="2" type="ORF">MAPG_07730</name>
</gene>
<organism evidence="3 4">
    <name type="scientific">Magnaporthiopsis poae (strain ATCC 64411 / 73-15)</name>
    <name type="common">Kentucky bluegrass fungus</name>
    <name type="synonym">Magnaporthe poae</name>
    <dbReference type="NCBI Taxonomy" id="644358"/>
    <lineage>
        <taxon>Eukaryota</taxon>
        <taxon>Fungi</taxon>
        <taxon>Dikarya</taxon>
        <taxon>Ascomycota</taxon>
        <taxon>Pezizomycotina</taxon>
        <taxon>Sordariomycetes</taxon>
        <taxon>Sordariomycetidae</taxon>
        <taxon>Magnaporthales</taxon>
        <taxon>Magnaporthaceae</taxon>
        <taxon>Magnaporthiopsis</taxon>
    </lineage>
</organism>
<reference evidence="2" key="3">
    <citation type="submission" date="2011-03" db="EMBL/GenBank/DDBJ databases">
        <title>Annotation of Magnaporthe poae ATCC 64411.</title>
        <authorList>
            <person name="Ma L.-J."/>
            <person name="Dead R."/>
            <person name="Young S.K."/>
            <person name="Zeng Q."/>
            <person name="Gargeya S."/>
            <person name="Fitzgerald M."/>
            <person name="Haas B."/>
            <person name="Abouelleil A."/>
            <person name="Alvarado L."/>
            <person name="Arachchi H.M."/>
            <person name="Berlin A."/>
            <person name="Brown A."/>
            <person name="Chapman S.B."/>
            <person name="Chen Z."/>
            <person name="Dunbar C."/>
            <person name="Freedman E."/>
            <person name="Gearin G."/>
            <person name="Gellesch M."/>
            <person name="Goldberg J."/>
            <person name="Griggs A."/>
            <person name="Gujja S."/>
            <person name="Heiman D."/>
            <person name="Howarth C."/>
            <person name="Larson L."/>
            <person name="Lui A."/>
            <person name="MacDonald P.J.P."/>
            <person name="Mehta T."/>
            <person name="Montmayeur A."/>
            <person name="Murphy C."/>
            <person name="Neiman D."/>
            <person name="Pearson M."/>
            <person name="Priest M."/>
            <person name="Roberts A."/>
            <person name="Saif S."/>
            <person name="Shea T."/>
            <person name="Shenoy N."/>
            <person name="Sisk P."/>
            <person name="Stolte C."/>
            <person name="Sykes S."/>
            <person name="Yandava C."/>
            <person name="Wortman J."/>
            <person name="Nusbaum C."/>
            <person name="Birren B."/>
        </authorList>
    </citation>
    <scope>NUCLEOTIDE SEQUENCE</scope>
    <source>
        <strain evidence="2">ATCC 64411</strain>
    </source>
</reference>
<accession>A0A0C4E5G4</accession>
<evidence type="ECO:0000256" key="1">
    <source>
        <dbReference type="SAM" id="SignalP"/>
    </source>
</evidence>
<evidence type="ECO:0000313" key="2">
    <source>
        <dbReference type="EMBL" id="KLU88746.1"/>
    </source>
</evidence>
<reference evidence="3" key="5">
    <citation type="submission" date="2015-06" db="UniProtKB">
        <authorList>
            <consortium name="EnsemblFungi"/>
        </authorList>
    </citation>
    <scope>IDENTIFICATION</scope>
    <source>
        <strain evidence="3">ATCC 64411</strain>
    </source>
</reference>
<dbReference type="Proteomes" id="UP000011715">
    <property type="component" value="Unassembled WGS sequence"/>
</dbReference>
<name>A0A0C4E5G4_MAGP6</name>
<dbReference type="EMBL" id="GL876972">
    <property type="protein sequence ID" value="KLU88746.1"/>
    <property type="molecule type" value="Genomic_DNA"/>
</dbReference>
<protein>
    <submittedName>
        <fullName evidence="2 3">Uncharacterized protein</fullName>
    </submittedName>
</protein>
<dbReference type="EMBL" id="ADBL01001871">
    <property type="status" value="NOT_ANNOTATED_CDS"/>
    <property type="molecule type" value="Genomic_DNA"/>
</dbReference>
<evidence type="ECO:0000313" key="3">
    <source>
        <dbReference type="EnsemblFungi" id="MAPG_07730T0"/>
    </source>
</evidence>
<sequence>MAWARRAAFSACFLALASAAADGFLEGTAGAPPEPLGAAVAGAAAAAAVAGFSVGGCAFSADGAFSWAGPGVGPVGATALIVDLFPSASWNRRPPRAPRIRREFLHLMRLVGRRYVGSFLHSG</sequence>
<dbReference type="AlphaFoldDB" id="A0A0C4E5G4"/>
<dbReference type="OrthoDB" id="21573at2759"/>
<dbReference type="EnsemblFungi" id="MAPG_07730T0">
    <property type="protein sequence ID" value="MAPG_07730T0"/>
    <property type="gene ID" value="MAPG_07730"/>
</dbReference>
<proteinExistence type="predicted"/>
<evidence type="ECO:0000313" key="4">
    <source>
        <dbReference type="Proteomes" id="UP000011715"/>
    </source>
</evidence>
<keyword evidence="4" id="KW-1185">Reference proteome</keyword>
<reference evidence="3" key="4">
    <citation type="journal article" date="2015" name="G3 (Bethesda)">
        <title>Genome sequences of three phytopathogenic species of the Magnaporthaceae family of fungi.</title>
        <authorList>
            <person name="Okagaki L.H."/>
            <person name="Nunes C.C."/>
            <person name="Sailsbery J."/>
            <person name="Clay B."/>
            <person name="Brown D."/>
            <person name="John T."/>
            <person name="Oh Y."/>
            <person name="Young N."/>
            <person name="Fitzgerald M."/>
            <person name="Haas B.J."/>
            <person name="Zeng Q."/>
            <person name="Young S."/>
            <person name="Adiconis X."/>
            <person name="Fan L."/>
            <person name="Levin J.Z."/>
            <person name="Mitchell T.K."/>
            <person name="Okubara P.A."/>
            <person name="Farman M.L."/>
            <person name="Kohn L.M."/>
            <person name="Birren B."/>
            <person name="Ma L.-J."/>
            <person name="Dean R.A."/>
        </authorList>
    </citation>
    <scope>NUCLEOTIDE SEQUENCE</scope>
    <source>
        <strain evidence="3">ATCC 64411 / 73-15</strain>
    </source>
</reference>
<feature type="signal peptide" evidence="1">
    <location>
        <begin position="1"/>
        <end position="19"/>
    </location>
</feature>
<feature type="chain" id="PRO_5009385836" evidence="1">
    <location>
        <begin position="20"/>
        <end position="123"/>
    </location>
</feature>
<keyword evidence="1" id="KW-0732">Signal</keyword>
<dbReference type="VEuPathDB" id="FungiDB:MAPG_07730"/>